<keyword evidence="2" id="KW-1185">Reference proteome</keyword>
<protein>
    <submittedName>
        <fullName evidence="1">Uncharacterized protein</fullName>
    </submittedName>
</protein>
<evidence type="ECO:0000313" key="1">
    <source>
        <dbReference type="EMBL" id="GIH03039.1"/>
    </source>
</evidence>
<gene>
    <name evidence="1" type="ORF">Rhe02_11060</name>
</gene>
<dbReference type="EMBL" id="BONY01000005">
    <property type="protein sequence ID" value="GIH03039.1"/>
    <property type="molecule type" value="Genomic_DNA"/>
</dbReference>
<proteinExistence type="predicted"/>
<accession>A0A8J3VCZ0</accession>
<evidence type="ECO:0000313" key="2">
    <source>
        <dbReference type="Proteomes" id="UP000612899"/>
    </source>
</evidence>
<sequence length="70" mass="7797">MSDQISPDHPTAVHIDRAEIVALLRSRGMDERADWVDRELPALVDIRANEALLRMLRIDPAAISGADGRH</sequence>
<name>A0A8J3VCZ0_9ACTN</name>
<dbReference type="Proteomes" id="UP000612899">
    <property type="component" value="Unassembled WGS sequence"/>
</dbReference>
<organism evidence="1 2">
    <name type="scientific">Rhizocola hellebori</name>
    <dbReference type="NCBI Taxonomy" id="1392758"/>
    <lineage>
        <taxon>Bacteria</taxon>
        <taxon>Bacillati</taxon>
        <taxon>Actinomycetota</taxon>
        <taxon>Actinomycetes</taxon>
        <taxon>Micromonosporales</taxon>
        <taxon>Micromonosporaceae</taxon>
        <taxon>Rhizocola</taxon>
    </lineage>
</organism>
<dbReference type="AlphaFoldDB" id="A0A8J3VCZ0"/>
<reference evidence="1" key="1">
    <citation type="submission" date="2021-01" db="EMBL/GenBank/DDBJ databases">
        <title>Whole genome shotgun sequence of Rhizocola hellebori NBRC 109834.</title>
        <authorList>
            <person name="Komaki H."/>
            <person name="Tamura T."/>
        </authorList>
    </citation>
    <scope>NUCLEOTIDE SEQUENCE</scope>
    <source>
        <strain evidence="1">NBRC 109834</strain>
    </source>
</reference>
<comment type="caution">
    <text evidence="1">The sequence shown here is derived from an EMBL/GenBank/DDBJ whole genome shotgun (WGS) entry which is preliminary data.</text>
</comment>